<evidence type="ECO:0000313" key="3">
    <source>
        <dbReference type="Proteomes" id="UP000008827"/>
    </source>
</evidence>
<reference evidence="1" key="3">
    <citation type="submission" date="2018-07" db="EMBL/GenBank/DDBJ databases">
        <title>WGS assembly of Glycine max.</title>
        <authorList>
            <person name="Schmutz J."/>
            <person name="Cannon S."/>
            <person name="Schlueter J."/>
            <person name="Ma J."/>
            <person name="Mitros T."/>
            <person name="Nelson W."/>
            <person name="Hyten D."/>
            <person name="Song Q."/>
            <person name="Thelen J."/>
            <person name="Cheng J."/>
            <person name="Xu D."/>
            <person name="Hellsten U."/>
            <person name="May G."/>
            <person name="Yu Y."/>
            <person name="Sakurai T."/>
            <person name="Umezawa T."/>
            <person name="Bhattacharyya M."/>
            <person name="Sandhu D."/>
            <person name="Valliyodan B."/>
            <person name="Lindquist E."/>
            <person name="Peto M."/>
            <person name="Grant D."/>
            <person name="Shu S."/>
            <person name="Goodstein D."/>
            <person name="Barry K."/>
            <person name="Futrell-Griggs M."/>
            <person name="Abernathy B."/>
            <person name="Du J."/>
            <person name="Tian Z."/>
            <person name="Zhu L."/>
            <person name="Gill N."/>
            <person name="Joshi T."/>
            <person name="Libault M."/>
            <person name="Sethuraman A."/>
            <person name="Zhang X."/>
            <person name="Shinozaki K."/>
            <person name="Nguyen H."/>
            <person name="Wing R."/>
            <person name="Cregan P."/>
            <person name="Specht J."/>
            <person name="Grimwood J."/>
            <person name="Rokhsar D."/>
            <person name="Stacey G."/>
            <person name="Shoemaker R."/>
            <person name="Jackson S."/>
        </authorList>
    </citation>
    <scope>NUCLEOTIDE SEQUENCE</scope>
    <source>
        <tissue evidence="1">Callus</tissue>
    </source>
</reference>
<organism evidence="1">
    <name type="scientific">Glycine max</name>
    <name type="common">Soybean</name>
    <name type="synonym">Glycine hispida</name>
    <dbReference type="NCBI Taxonomy" id="3847"/>
    <lineage>
        <taxon>Eukaryota</taxon>
        <taxon>Viridiplantae</taxon>
        <taxon>Streptophyta</taxon>
        <taxon>Embryophyta</taxon>
        <taxon>Tracheophyta</taxon>
        <taxon>Spermatophyta</taxon>
        <taxon>Magnoliopsida</taxon>
        <taxon>eudicotyledons</taxon>
        <taxon>Gunneridae</taxon>
        <taxon>Pentapetalae</taxon>
        <taxon>rosids</taxon>
        <taxon>fabids</taxon>
        <taxon>Fabales</taxon>
        <taxon>Fabaceae</taxon>
        <taxon>Papilionoideae</taxon>
        <taxon>50 kb inversion clade</taxon>
        <taxon>NPAAA clade</taxon>
        <taxon>indigoferoid/millettioid clade</taxon>
        <taxon>Phaseoleae</taxon>
        <taxon>Glycine</taxon>
        <taxon>Glycine subgen. Soja</taxon>
    </lineage>
</organism>
<proteinExistence type="predicted"/>
<name>A0A0R0HMG0_SOYBN</name>
<protein>
    <submittedName>
        <fullName evidence="1 2">Uncharacterized protein</fullName>
    </submittedName>
</protein>
<dbReference type="EnsemblPlants" id="KRH31681">
    <property type="protein sequence ID" value="KRH31681"/>
    <property type="gene ID" value="GLYMA_10G004600"/>
</dbReference>
<keyword evidence="3" id="KW-1185">Reference proteome</keyword>
<accession>A0A0R0HMG0</accession>
<dbReference type="EMBL" id="CM000843">
    <property type="protein sequence ID" value="KRH31681.1"/>
    <property type="molecule type" value="Genomic_DNA"/>
</dbReference>
<gene>
    <name evidence="1" type="ORF">GLYMA_10G004600</name>
</gene>
<dbReference type="InParanoid" id="A0A0R0HMG0"/>
<evidence type="ECO:0000313" key="1">
    <source>
        <dbReference type="EMBL" id="KRH31681.1"/>
    </source>
</evidence>
<sequence length="66" mass="7468">MYQSKMHLEINDCQICCFSSAAFVIQNCALRILMPKSFEHGSFCALLHVEGAYQQIIIALVYNHAC</sequence>
<reference evidence="1 2" key="1">
    <citation type="journal article" date="2010" name="Nature">
        <title>Genome sequence of the palaeopolyploid soybean.</title>
        <authorList>
            <person name="Schmutz J."/>
            <person name="Cannon S.B."/>
            <person name="Schlueter J."/>
            <person name="Ma J."/>
            <person name="Mitros T."/>
            <person name="Nelson W."/>
            <person name="Hyten D.L."/>
            <person name="Song Q."/>
            <person name="Thelen J.J."/>
            <person name="Cheng J."/>
            <person name="Xu D."/>
            <person name="Hellsten U."/>
            <person name="May G.D."/>
            <person name="Yu Y."/>
            <person name="Sakurai T."/>
            <person name="Umezawa T."/>
            <person name="Bhattacharyya M.K."/>
            <person name="Sandhu D."/>
            <person name="Valliyodan B."/>
            <person name="Lindquist E."/>
            <person name="Peto M."/>
            <person name="Grant D."/>
            <person name="Shu S."/>
            <person name="Goodstein D."/>
            <person name="Barry K."/>
            <person name="Futrell-Griggs M."/>
            <person name="Abernathy B."/>
            <person name="Du J."/>
            <person name="Tian Z."/>
            <person name="Zhu L."/>
            <person name="Gill N."/>
            <person name="Joshi T."/>
            <person name="Libault M."/>
            <person name="Sethuraman A."/>
            <person name="Zhang X.-C."/>
            <person name="Shinozaki K."/>
            <person name="Nguyen H.T."/>
            <person name="Wing R.A."/>
            <person name="Cregan P."/>
            <person name="Specht J."/>
            <person name="Grimwood J."/>
            <person name="Rokhsar D."/>
            <person name="Stacey G."/>
            <person name="Shoemaker R.C."/>
            <person name="Jackson S.A."/>
        </authorList>
    </citation>
    <scope>NUCLEOTIDE SEQUENCE [LARGE SCALE GENOMIC DNA]</scope>
    <source>
        <strain evidence="2">cv. Williams 82</strain>
        <tissue evidence="1">Callus</tissue>
    </source>
</reference>
<evidence type="ECO:0000313" key="2">
    <source>
        <dbReference type="EnsemblPlants" id="KRH31681"/>
    </source>
</evidence>
<dbReference type="Proteomes" id="UP000008827">
    <property type="component" value="Chromosome 10"/>
</dbReference>
<dbReference type="Gramene" id="KRH31681">
    <property type="protein sequence ID" value="KRH31681"/>
    <property type="gene ID" value="GLYMA_10G004600"/>
</dbReference>
<reference evidence="2" key="2">
    <citation type="submission" date="2018-02" db="UniProtKB">
        <authorList>
            <consortium name="EnsemblPlants"/>
        </authorList>
    </citation>
    <scope>IDENTIFICATION</scope>
    <source>
        <strain evidence="2">Williams 82</strain>
    </source>
</reference>
<dbReference type="AlphaFoldDB" id="A0A0R0HMG0"/>